<feature type="coiled-coil region" evidence="2">
    <location>
        <begin position="1057"/>
        <end position="1109"/>
    </location>
</feature>
<dbReference type="SUPFAM" id="SSF47661">
    <property type="entry name" value="t-snare proteins"/>
    <property type="match status" value="1"/>
</dbReference>
<evidence type="ECO:0000259" key="6">
    <source>
        <dbReference type="PROSITE" id="PS50833"/>
    </source>
</evidence>
<feature type="domain" description="Brix" evidence="6">
    <location>
        <begin position="86"/>
        <end position="275"/>
    </location>
</feature>
<dbReference type="SMART" id="SM00397">
    <property type="entry name" value="t_SNARE"/>
    <property type="match status" value="1"/>
</dbReference>
<evidence type="ECO:0000313" key="7">
    <source>
        <dbReference type="EMBL" id="PWI75717.1"/>
    </source>
</evidence>
<feature type="region of interest" description="Disordered" evidence="3">
    <location>
        <begin position="765"/>
        <end position="805"/>
    </location>
</feature>
<dbReference type="InterPro" id="IPR007109">
    <property type="entry name" value="Brix"/>
</dbReference>
<dbReference type="GO" id="GO:0032040">
    <property type="term" value="C:small-subunit processome"/>
    <property type="evidence" value="ECO:0007669"/>
    <property type="project" value="TreeGrafter"/>
</dbReference>
<dbReference type="GO" id="GO:0016192">
    <property type="term" value="P:vesicle-mediated transport"/>
    <property type="evidence" value="ECO:0007669"/>
    <property type="project" value="InterPro"/>
</dbReference>
<feature type="region of interest" description="Disordered" evidence="3">
    <location>
        <begin position="455"/>
        <end position="475"/>
    </location>
</feature>
<comment type="caution">
    <text evidence="7">The sequence shown here is derived from an EMBL/GenBank/DDBJ whole genome shotgun (WGS) entry which is preliminary data.</text>
</comment>
<evidence type="ECO:0000256" key="2">
    <source>
        <dbReference type="SAM" id="Coils"/>
    </source>
</evidence>
<evidence type="ECO:0000256" key="4">
    <source>
        <dbReference type="SAM" id="Phobius"/>
    </source>
</evidence>
<dbReference type="GO" id="GO:0006364">
    <property type="term" value="P:rRNA processing"/>
    <property type="evidence" value="ECO:0007669"/>
    <property type="project" value="InterPro"/>
</dbReference>
<evidence type="ECO:0000256" key="3">
    <source>
        <dbReference type="SAM" id="MobiDB-lite"/>
    </source>
</evidence>
<dbReference type="CDD" id="cd00179">
    <property type="entry name" value="SynN"/>
    <property type="match status" value="1"/>
</dbReference>
<dbReference type="Gene3D" id="1.20.58.70">
    <property type="match status" value="1"/>
</dbReference>
<keyword evidence="4" id="KW-1133">Transmembrane helix</keyword>
<evidence type="ECO:0000313" key="8">
    <source>
        <dbReference type="Proteomes" id="UP000245956"/>
    </source>
</evidence>
<proteinExistence type="predicted"/>
<name>A0A2U3EMH1_PURLI</name>
<dbReference type="CDD" id="cd15849">
    <property type="entry name" value="SNARE_Sso1"/>
    <property type="match status" value="1"/>
</dbReference>
<dbReference type="PROSITE" id="PS50833">
    <property type="entry name" value="BRIX"/>
    <property type="match status" value="1"/>
</dbReference>
<dbReference type="AlphaFoldDB" id="A0A2U3EMH1"/>
<keyword evidence="4" id="KW-0812">Transmembrane</keyword>
<dbReference type="InterPro" id="IPR010989">
    <property type="entry name" value="SNARE"/>
</dbReference>
<evidence type="ECO:0000256" key="1">
    <source>
        <dbReference type="ARBA" id="ARBA00040513"/>
    </source>
</evidence>
<reference evidence="7 8" key="1">
    <citation type="journal article" date="2016" name="Front. Microbiol.">
        <title>Genome and transcriptome sequences reveal the specific parasitism of the nematophagous Purpureocillium lilacinum 36-1.</title>
        <authorList>
            <person name="Xie J."/>
            <person name="Li S."/>
            <person name="Mo C."/>
            <person name="Xiao X."/>
            <person name="Peng D."/>
            <person name="Wang G."/>
            <person name="Xiao Y."/>
        </authorList>
    </citation>
    <scope>NUCLEOTIDE SEQUENCE [LARGE SCALE GENOMIC DNA]</scope>
    <source>
        <strain evidence="7 8">36-1</strain>
    </source>
</reference>
<dbReference type="GO" id="GO:0030515">
    <property type="term" value="F:snoRNA binding"/>
    <property type="evidence" value="ECO:0007669"/>
    <property type="project" value="TreeGrafter"/>
</dbReference>
<feature type="compositionally biased region" description="Basic residues" evidence="3">
    <location>
        <begin position="781"/>
        <end position="798"/>
    </location>
</feature>
<evidence type="ECO:0000259" key="5">
    <source>
        <dbReference type="PROSITE" id="PS50192"/>
    </source>
</evidence>
<dbReference type="GO" id="GO:0042134">
    <property type="term" value="F:rRNA primary transcript binding"/>
    <property type="evidence" value="ECO:0007669"/>
    <property type="project" value="InterPro"/>
</dbReference>
<dbReference type="GO" id="GO:0034457">
    <property type="term" value="C:Mpp10 complex"/>
    <property type="evidence" value="ECO:0007669"/>
    <property type="project" value="UniProtKB-ARBA"/>
</dbReference>
<dbReference type="InterPro" id="IPR006011">
    <property type="entry name" value="Syntaxin_N"/>
</dbReference>
<dbReference type="Proteomes" id="UP000245956">
    <property type="component" value="Unassembled WGS sequence"/>
</dbReference>
<dbReference type="SMART" id="SM00503">
    <property type="entry name" value="SynN"/>
    <property type="match status" value="1"/>
</dbReference>
<feature type="region of interest" description="Disordered" evidence="3">
    <location>
        <begin position="856"/>
        <end position="884"/>
    </location>
</feature>
<dbReference type="SMART" id="SM00879">
    <property type="entry name" value="Brix"/>
    <property type="match status" value="1"/>
</dbReference>
<keyword evidence="7" id="KW-0687">Ribonucleoprotein</keyword>
<dbReference type="Pfam" id="PF00804">
    <property type="entry name" value="Syntaxin"/>
    <property type="match status" value="1"/>
</dbReference>
<accession>A0A2U3EMH1</accession>
<feature type="compositionally biased region" description="Low complexity" evidence="3">
    <location>
        <begin position="870"/>
        <end position="884"/>
    </location>
</feature>
<dbReference type="PROSITE" id="PS50192">
    <property type="entry name" value="T_SNARE"/>
    <property type="match status" value="1"/>
</dbReference>
<protein>
    <recommendedName>
        <fullName evidence="1">U3 small nucleolar ribonucleoprotein protein IMP4</fullName>
    </recommendedName>
</protein>
<dbReference type="PANTHER" id="PTHR22734:SF2">
    <property type="entry name" value="U3 SMALL NUCLEOLAR RIBONUCLEOPROTEIN PROTEIN IMP4"/>
    <property type="match status" value="1"/>
</dbReference>
<dbReference type="GO" id="GO:0005654">
    <property type="term" value="C:nucleoplasm"/>
    <property type="evidence" value="ECO:0007669"/>
    <property type="project" value="UniProtKB-ARBA"/>
</dbReference>
<keyword evidence="4" id="KW-0472">Membrane</keyword>
<dbReference type="GO" id="GO:0042274">
    <property type="term" value="P:ribosomal small subunit biogenesis"/>
    <property type="evidence" value="ECO:0007669"/>
    <property type="project" value="UniProtKB-ARBA"/>
</dbReference>
<dbReference type="InterPro" id="IPR044281">
    <property type="entry name" value="IMP4/RPF1"/>
</dbReference>
<feature type="transmembrane region" description="Helical" evidence="4">
    <location>
        <begin position="1121"/>
        <end position="1142"/>
    </location>
</feature>
<dbReference type="InterPro" id="IPR000727">
    <property type="entry name" value="T_SNARE_dom"/>
</dbReference>
<organism evidence="7 8">
    <name type="scientific">Purpureocillium lilacinum</name>
    <name type="common">Paecilomyces lilacinus</name>
    <dbReference type="NCBI Taxonomy" id="33203"/>
    <lineage>
        <taxon>Eukaryota</taxon>
        <taxon>Fungi</taxon>
        <taxon>Dikarya</taxon>
        <taxon>Ascomycota</taxon>
        <taxon>Pezizomycotina</taxon>
        <taxon>Sordariomycetes</taxon>
        <taxon>Hypocreomycetidae</taxon>
        <taxon>Hypocreales</taxon>
        <taxon>Ophiocordycipitaceae</taxon>
        <taxon>Purpureocillium</taxon>
    </lineage>
</organism>
<gene>
    <name evidence="7" type="ORF">PCL_06375</name>
</gene>
<dbReference type="PANTHER" id="PTHR22734">
    <property type="entry name" value="U3 SMALL NUCLEOLAR RIBONUCLEOPROTEIN PROTEIN IMP4"/>
    <property type="match status" value="1"/>
</dbReference>
<dbReference type="EMBL" id="LCWV01000002">
    <property type="protein sequence ID" value="PWI75717.1"/>
    <property type="molecule type" value="Genomic_DNA"/>
</dbReference>
<feature type="domain" description="T-SNARE coiled-coil homology" evidence="5">
    <location>
        <begin position="1047"/>
        <end position="1109"/>
    </location>
</feature>
<keyword evidence="2" id="KW-0175">Coiled coil</keyword>
<dbReference type="Pfam" id="PF05739">
    <property type="entry name" value="SNARE"/>
    <property type="match status" value="1"/>
</dbReference>
<dbReference type="Pfam" id="PF04427">
    <property type="entry name" value="Brix"/>
    <property type="match status" value="1"/>
</dbReference>
<sequence length="1153" mass="129275">MIRKQARQRRDYLYRRALLLRDAEISQKRAKLRESLASGRSLDPTIANDKALRKDYQYDESAADLSTNESLDLDDEYAQLSGIVDPRVLVTTSRDPSARLSAFAKEIRLLLPTSIRMNRGNLILPDLVRSASSAGLSDIVLLHEHRGTPTALTLTHFPHGPTVSFSLHNVVLRHDIPGSVRGTVSESYPHLIFDGFTTPLGNRIVKILKHIFPPREAITSKNKVGNRVVTFKNFEDSIEVRHHVFVRTGYDSVELAEVGPRMTMRPFEIRGGTLENKEGDVEWHLTQYTRTAKKKNYLGMREKRETGYHWWWSGHDKLAFERFLSFNGNYRLEAKTLHGRGDGSCRPLAQDDRCCTADEAKRGWTRYDACASLTVSPWLELERERRWRLLRLRTHPTAVYFGHGRPLHEVAWVRAGGCGKRNTAVLSWHTHTGIMHARSGGSWVLPGWPAWAGQNHDGHLPSEPEPGGGGSATHAAGLTERRWGPAPDAHWRAEGTGGRGGLVGSHACGSSGTLAFGARCSSSTDFFRVVRWLAVPAPGRVQLHDDNVGRVDGPGGRAKCSRYLFLAPRSFAVGTVSYATSVPFRWMDGIDVRMGARRADTRSVAGLFSPRQQRAMDKDTAGMAGSIQPIHPSMPSHTTIRRKAAWNHPHLPASAKRNTPDQTGDTCRQRVEKRNWCPPAVQPFRVSAAVPESGQAFHYLCAPAISIFRPYVASHHYHHHNHNLPRPLLGWIPQLVNTRLLHPSDPSTLPPSLVPFSRPLSVARRDRSIRPPARPPCRTASRARTRITRPPRRSRSRGTSRPTAMARYAAPSAVARAIARNGTAPRKLCDDLTRGFPLLLQANPYAQDQYEMQDYGNQDQYGNQYGHPYGGTQSTQQQQQPQQGAAVLSQAEFLERVTALRNNIRGLTADIDTISSLHQRTLSSTDGNARAQLNNFVEQTRSRNEAITKEIKALELDVKRTKGPDNTKKPQFESLRTYFKSELDKYHSVERDFEHRYREQIARQYRIVNPDATEDEVQEAAQADWGNEGVFQTALRTNRTAQASSLLGNVRARHNELTQIEHTLAELGELYQRLAEEVIVHEDRIEVAENNAQKTVDNMEQGNEQVKRASDHARRARKLKWWCFFIVCLIILAVALGVGLGICLTGNKCGGGK</sequence>
<dbReference type="GO" id="GO:0016020">
    <property type="term" value="C:membrane"/>
    <property type="evidence" value="ECO:0007669"/>
    <property type="project" value="InterPro"/>
</dbReference>
<dbReference type="FunFam" id="3.40.50.10480:FF:000001">
    <property type="entry name" value="IMP4, U3 small nucleolar ribonucleoprotein"/>
    <property type="match status" value="1"/>
</dbReference>
<dbReference type="Gene3D" id="3.40.50.10480">
    <property type="entry name" value="Probable brix-domain ribosomal biogenesis protein"/>
    <property type="match status" value="1"/>
</dbReference>
<dbReference type="SUPFAM" id="SSF52954">
    <property type="entry name" value="Class II aaRS ABD-related"/>
    <property type="match status" value="1"/>
</dbReference>